<dbReference type="InterPro" id="IPR046960">
    <property type="entry name" value="PPR_At4g14850-like_plant"/>
</dbReference>
<name>A0AAW1NBU1_SAPOF</name>
<dbReference type="Pfam" id="PF14432">
    <property type="entry name" value="DYW_deaminase"/>
    <property type="match status" value="1"/>
</dbReference>
<evidence type="ECO:0000259" key="4">
    <source>
        <dbReference type="Pfam" id="PF14432"/>
    </source>
</evidence>
<dbReference type="Proteomes" id="UP001443914">
    <property type="component" value="Unassembled WGS sequence"/>
</dbReference>
<protein>
    <recommendedName>
        <fullName evidence="4">DYW domain-containing protein</fullName>
    </recommendedName>
</protein>
<dbReference type="FunFam" id="1.25.40.10:FF:000344">
    <property type="entry name" value="Pentatricopeptide repeat-containing protein"/>
    <property type="match status" value="1"/>
</dbReference>
<dbReference type="Pfam" id="PF13041">
    <property type="entry name" value="PPR_2"/>
    <property type="match status" value="3"/>
</dbReference>
<gene>
    <name evidence="5" type="ORF">RND81_01G224400</name>
</gene>
<evidence type="ECO:0000256" key="1">
    <source>
        <dbReference type="ARBA" id="ARBA00006643"/>
    </source>
</evidence>
<dbReference type="PROSITE" id="PS51375">
    <property type="entry name" value="PPR"/>
    <property type="match status" value="3"/>
</dbReference>
<feature type="repeat" description="PPR" evidence="3">
    <location>
        <begin position="447"/>
        <end position="481"/>
    </location>
</feature>
<feature type="repeat" description="PPR" evidence="3">
    <location>
        <begin position="133"/>
        <end position="167"/>
    </location>
</feature>
<dbReference type="PANTHER" id="PTHR47926">
    <property type="entry name" value="PENTATRICOPEPTIDE REPEAT-CONTAINING PROTEIN"/>
    <property type="match status" value="1"/>
</dbReference>
<dbReference type="InterPro" id="IPR002885">
    <property type="entry name" value="PPR_rpt"/>
</dbReference>
<dbReference type="NCBIfam" id="TIGR00756">
    <property type="entry name" value="PPR"/>
    <property type="match status" value="3"/>
</dbReference>
<comment type="caution">
    <text evidence="5">The sequence shown here is derived from an EMBL/GenBank/DDBJ whole genome shotgun (WGS) entry which is preliminary data.</text>
</comment>
<dbReference type="InterPro" id="IPR046848">
    <property type="entry name" value="E_motif"/>
</dbReference>
<comment type="similarity">
    <text evidence="1">Belongs to the PPR family. PCMP-H subfamily.</text>
</comment>
<sequence length="759" mass="85241">MASLPSVAINGNLKLDSDFKKSQFFDKNQSVGYTRTESNTQLDANLETEFLNFRDALSVIKEGTQIDSFYYVPLLQECITKRSLSDTQMVHAHIIKTGTHEDTYVMTSLVNVYAKCGQMGYAQRVFDHLPGRNVVSWTGLMTGYVHNSQPEEGIRVFVQMLEVGAYPTPHTFGTIFSACSSMQLFKLGKQIHGYSVKYGVETETSIGNALCNFYSKCGSLDGAVHVFRRNGEKNVILWTAVIAACGDNGDPDTGLRYFIEMLSEDVELNEYTLTTVLSLCCAMHFLDVGRQIHSMSIKLGFRENLRVKNSVMYLYLKCGLNTEANTLVDEMNSIGLVTWNALIAGHAQMMGVTEDRISAHQSGNQALNLYLKMNRSGINPDSFTLSSVLSVCSTLVALEQGEQVHAQTVKSGFLADYIVGTSLVNMYSKCGYIERACKAFSEMHSRSLIAYTSMITSFAQHGRSQEALQLFAEMVSVGEKPNKVTFIGVLSACSYAGMVDEALNYFKMMKTVYKIKPIMEHYACLIDMYVRLGRLQEAFNLTKNMRCEPDEFIWSNLVAGCRSHGNLELGSRAAERLLELKPKDTETYVLVLNMYISAERWQDVSRVRKMMKDEKLGKLQDWSWLSIKDKVYSFTPQNGSYPLKSEVENHLAVLIEEVKKKGYQCQNTLESNAEDDESKILSSSTSHHSEQLAVTFGLLQTGNNVPVRVVKSTSMCRNCHTFIKFVSEITSREIVIRDSKRLHRFVNGQCSCKDFANLL</sequence>
<dbReference type="SUPFAM" id="SSF48452">
    <property type="entry name" value="TPR-like"/>
    <property type="match status" value="1"/>
</dbReference>
<evidence type="ECO:0000313" key="5">
    <source>
        <dbReference type="EMBL" id="KAK9758346.1"/>
    </source>
</evidence>
<dbReference type="Gene3D" id="1.25.40.10">
    <property type="entry name" value="Tetratricopeptide repeat domain"/>
    <property type="match status" value="5"/>
</dbReference>
<feature type="domain" description="DYW" evidence="4">
    <location>
        <begin position="672"/>
        <end position="755"/>
    </location>
</feature>
<keyword evidence="6" id="KW-1185">Reference proteome</keyword>
<dbReference type="PANTHER" id="PTHR47926:SF480">
    <property type="entry name" value="TETRATRICOPEPTIDE REPEAT-LIKE SUPERFAMILY PROTEIN ISOFORM 1"/>
    <property type="match status" value="1"/>
</dbReference>
<dbReference type="FunFam" id="1.25.40.10:FF:001093">
    <property type="entry name" value="Pentatricopeptide repeat-containing protein At2g34400"/>
    <property type="match status" value="1"/>
</dbReference>
<dbReference type="Pfam" id="PF01535">
    <property type="entry name" value="PPR"/>
    <property type="match status" value="2"/>
</dbReference>
<dbReference type="Pfam" id="PF20431">
    <property type="entry name" value="E_motif"/>
    <property type="match status" value="1"/>
</dbReference>
<feature type="repeat" description="PPR" evidence="3">
    <location>
        <begin position="234"/>
        <end position="268"/>
    </location>
</feature>
<evidence type="ECO:0000256" key="2">
    <source>
        <dbReference type="ARBA" id="ARBA00022737"/>
    </source>
</evidence>
<accession>A0AAW1NBU1</accession>
<evidence type="ECO:0000256" key="3">
    <source>
        <dbReference type="PROSITE-ProRule" id="PRU00708"/>
    </source>
</evidence>
<dbReference type="GO" id="GO:0008270">
    <property type="term" value="F:zinc ion binding"/>
    <property type="evidence" value="ECO:0007669"/>
    <property type="project" value="InterPro"/>
</dbReference>
<dbReference type="FunFam" id="1.25.40.10:FF:000227">
    <property type="entry name" value="Pentatricopeptide repeat-containing protein At3g13880"/>
    <property type="match status" value="1"/>
</dbReference>
<keyword evidence="2" id="KW-0677">Repeat</keyword>
<dbReference type="InterPro" id="IPR032867">
    <property type="entry name" value="DYW_dom"/>
</dbReference>
<dbReference type="GO" id="GO:0003723">
    <property type="term" value="F:RNA binding"/>
    <property type="evidence" value="ECO:0007669"/>
    <property type="project" value="InterPro"/>
</dbReference>
<dbReference type="GO" id="GO:0009451">
    <property type="term" value="P:RNA modification"/>
    <property type="evidence" value="ECO:0007669"/>
    <property type="project" value="InterPro"/>
</dbReference>
<evidence type="ECO:0000313" key="6">
    <source>
        <dbReference type="Proteomes" id="UP001443914"/>
    </source>
</evidence>
<dbReference type="AlphaFoldDB" id="A0AAW1NBU1"/>
<organism evidence="5 6">
    <name type="scientific">Saponaria officinalis</name>
    <name type="common">Common soapwort</name>
    <name type="synonym">Lychnis saponaria</name>
    <dbReference type="NCBI Taxonomy" id="3572"/>
    <lineage>
        <taxon>Eukaryota</taxon>
        <taxon>Viridiplantae</taxon>
        <taxon>Streptophyta</taxon>
        <taxon>Embryophyta</taxon>
        <taxon>Tracheophyta</taxon>
        <taxon>Spermatophyta</taxon>
        <taxon>Magnoliopsida</taxon>
        <taxon>eudicotyledons</taxon>
        <taxon>Gunneridae</taxon>
        <taxon>Pentapetalae</taxon>
        <taxon>Caryophyllales</taxon>
        <taxon>Caryophyllaceae</taxon>
        <taxon>Caryophylleae</taxon>
        <taxon>Saponaria</taxon>
    </lineage>
</organism>
<proteinExistence type="inferred from homology"/>
<dbReference type="EMBL" id="JBDFQZ010000001">
    <property type="protein sequence ID" value="KAK9758346.1"/>
    <property type="molecule type" value="Genomic_DNA"/>
</dbReference>
<dbReference type="InterPro" id="IPR011990">
    <property type="entry name" value="TPR-like_helical_dom_sf"/>
</dbReference>
<reference evidence="5" key="1">
    <citation type="submission" date="2024-03" db="EMBL/GenBank/DDBJ databases">
        <title>WGS assembly of Saponaria officinalis var. Norfolk2.</title>
        <authorList>
            <person name="Jenkins J."/>
            <person name="Shu S."/>
            <person name="Grimwood J."/>
            <person name="Barry K."/>
            <person name="Goodstein D."/>
            <person name="Schmutz J."/>
            <person name="Leebens-Mack J."/>
            <person name="Osbourn A."/>
        </authorList>
    </citation>
    <scope>NUCLEOTIDE SEQUENCE [LARGE SCALE GENOMIC DNA]</scope>
    <source>
        <strain evidence="5">JIC</strain>
    </source>
</reference>